<name>A0ACA9YFA6_9ASCO</name>
<reference evidence="1" key="1">
    <citation type="submission" date="2022-06" db="EMBL/GenBank/DDBJ databases">
        <authorList>
            <person name="Legras J.-L."/>
            <person name="Devillers H."/>
            <person name="Grondin C."/>
        </authorList>
    </citation>
    <scope>NUCLEOTIDE SEQUENCE</scope>
    <source>
        <strain evidence="1">CLIB 1444</strain>
    </source>
</reference>
<evidence type="ECO:0000313" key="1">
    <source>
        <dbReference type="EMBL" id="CAH6723729.1"/>
    </source>
</evidence>
<organism evidence="1 2">
    <name type="scientific">[Candida] jaroonii</name>
    <dbReference type="NCBI Taxonomy" id="467808"/>
    <lineage>
        <taxon>Eukaryota</taxon>
        <taxon>Fungi</taxon>
        <taxon>Dikarya</taxon>
        <taxon>Ascomycota</taxon>
        <taxon>Saccharomycotina</taxon>
        <taxon>Pichiomycetes</taxon>
        <taxon>Debaryomycetaceae</taxon>
        <taxon>Yamadazyma</taxon>
    </lineage>
</organism>
<comment type="caution">
    <text evidence="1">The sequence shown here is derived from an EMBL/GenBank/DDBJ whole genome shotgun (WGS) entry which is preliminary data.</text>
</comment>
<accession>A0ACA9YFA6</accession>
<protein>
    <submittedName>
        <fullName evidence="1">Notoamide biosynthesis cluster protein O</fullName>
    </submittedName>
</protein>
<dbReference type="Proteomes" id="UP001152531">
    <property type="component" value="Unassembled WGS sequence"/>
</dbReference>
<gene>
    <name evidence="1" type="ORF">CLIB1444_19S00606</name>
</gene>
<dbReference type="EMBL" id="CALSDN010000019">
    <property type="protein sequence ID" value="CAH6723729.1"/>
    <property type="molecule type" value="Genomic_DNA"/>
</dbReference>
<keyword evidence="2" id="KW-1185">Reference proteome</keyword>
<evidence type="ECO:0000313" key="2">
    <source>
        <dbReference type="Proteomes" id="UP001152531"/>
    </source>
</evidence>
<sequence length="485" mass="53818">MSSKNDIDVINDTVVNNDSVETDFEPEIPEQRSIFKFINRPWVQVWLISFVAFCCPGMYNALSGMGGSGQVDPTIAANASVALLSTGAATGVFICGPLVTLIGPKWSLALGSWAYALYSGGLLNYNHRQNGAFVIASGAILGFCANLLWLPQGMIMTSYVKEEARGRAIALFWVVFNLGGGIGALATFGLNYNSTSGTVNDSTYIAYMVIMLVGWVVGGLFICNPSQLSSKFHGERVSKINQQHKEFLSFSKLKDTAVFTIKTLMNWRLLCILPMFFNANVFYAYQQNYVNALTFNIRTRALNSSLYWIAQMLGGFLIGMILDLKYFKRNVRVVVGWGILFVTAMVIWGGGYKFQVWSDARIALGLKQDIDFKGDNYIGPMFLYFFYGMYDALFQSYCYWMIGVFAKTPSESAILVGTYKTLQCVGGAMAWKVNAIKTPAMTQFAMNWGLTCGTLVVALPCVISFFREEQKQVSLKDESEEKSDL</sequence>
<proteinExistence type="predicted"/>